<reference evidence="2 3" key="1">
    <citation type="submission" date="2024-07" db="EMBL/GenBank/DDBJ databases">
        <title>Chromosome-level genome assembly of the water stick insect Ranatra chinensis (Heteroptera: Nepidae).</title>
        <authorList>
            <person name="Liu X."/>
        </authorList>
    </citation>
    <scope>NUCLEOTIDE SEQUENCE [LARGE SCALE GENOMIC DNA]</scope>
    <source>
        <strain evidence="2">Cailab_2021Rc</strain>
        <tissue evidence="2">Muscle</tissue>
    </source>
</reference>
<sequence length="631" mass="70156">MASKCRNMFQKNKTRETTENAQKMEAIKMVRKGFRYGKRAGMGCYNAYALSDVLGCRRLPSPATMAKRKAAASAETSPATPQEPLSNSFELLANAPDIVPNAPKKEFVPPIVLNETHLKPHTKLYTPGYIAVRNDRVGRNGGGVAILIKEPISFRQIDLPTDPGGTETLGIKVILNKRSTPIINVYNPPNVVLKECLLRNLFDYGGTVIVFGDFNARHRLSHCIRKNTNGANMYDFVMNRGATLFAPERPTYMPSHGKGSQSTLDLVLANSAKKTDWEAFRCELNNAIPTAKPPLGTAMDIDTAVVNFTEEITAAIRASTPTITPKPQKLGLPEEILDLIRDKNKPASTDMEKAEQLALRFAAINNNSVNRGNRSFNEKVEAGVKRLITGRTNTRTQDTSESAERYRGASAYRRIKKDKDWRIRIQWLEDKEELEPVHPTTPSQVARCNEAMNAALLTRWKKPPIGTPKWEHYSLIMPGDHRLFSLRGPVFSFEYEDPMSVVCQGIFPDSKYMACGRNQKIVKSERRTFLASEGKLNDVYSRLSKGVPSPCTDGGGTESRLASTHFFPSLVPHIHCVKCRVPSVMHHAHSVVYAFPLLSQKSKTGVQGREDVFKEVVGGSERNDGPAESDE</sequence>
<dbReference type="Gene3D" id="3.60.10.10">
    <property type="entry name" value="Endonuclease/exonuclease/phosphatase"/>
    <property type="match status" value="1"/>
</dbReference>
<accession>A0ABD0YV37</accession>
<evidence type="ECO:0000313" key="2">
    <source>
        <dbReference type="EMBL" id="KAL1131217.1"/>
    </source>
</evidence>
<dbReference type="Pfam" id="PF14529">
    <property type="entry name" value="Exo_endo_phos_2"/>
    <property type="match status" value="1"/>
</dbReference>
<dbReference type="PANTHER" id="PTHR33273:SF4">
    <property type="entry name" value="ENDONUCLEASE_EXONUCLEASE_PHOSPHATASE DOMAIN-CONTAINING PROTEIN"/>
    <property type="match status" value="1"/>
</dbReference>
<dbReference type="Proteomes" id="UP001558652">
    <property type="component" value="Unassembled WGS sequence"/>
</dbReference>
<proteinExistence type="predicted"/>
<keyword evidence="3" id="KW-1185">Reference proteome</keyword>
<evidence type="ECO:0000313" key="3">
    <source>
        <dbReference type="Proteomes" id="UP001558652"/>
    </source>
</evidence>
<dbReference type="PANTHER" id="PTHR33273">
    <property type="entry name" value="DOMAIN-CONTAINING PROTEIN, PUTATIVE-RELATED"/>
    <property type="match status" value="1"/>
</dbReference>
<organism evidence="2 3">
    <name type="scientific">Ranatra chinensis</name>
    <dbReference type="NCBI Taxonomy" id="642074"/>
    <lineage>
        <taxon>Eukaryota</taxon>
        <taxon>Metazoa</taxon>
        <taxon>Ecdysozoa</taxon>
        <taxon>Arthropoda</taxon>
        <taxon>Hexapoda</taxon>
        <taxon>Insecta</taxon>
        <taxon>Pterygota</taxon>
        <taxon>Neoptera</taxon>
        <taxon>Paraneoptera</taxon>
        <taxon>Hemiptera</taxon>
        <taxon>Heteroptera</taxon>
        <taxon>Panheteroptera</taxon>
        <taxon>Nepomorpha</taxon>
        <taxon>Nepidae</taxon>
        <taxon>Ranatrinae</taxon>
        <taxon>Ranatra</taxon>
    </lineage>
</organism>
<evidence type="ECO:0000259" key="1">
    <source>
        <dbReference type="Pfam" id="PF14529"/>
    </source>
</evidence>
<dbReference type="InterPro" id="IPR005135">
    <property type="entry name" value="Endo/exonuclease/phosphatase"/>
</dbReference>
<protein>
    <recommendedName>
        <fullName evidence="1">Endonuclease/exonuclease/phosphatase domain-containing protein</fullName>
    </recommendedName>
</protein>
<dbReference type="AlphaFoldDB" id="A0ABD0YV37"/>
<dbReference type="InterPro" id="IPR036691">
    <property type="entry name" value="Endo/exonu/phosph_ase_sf"/>
</dbReference>
<gene>
    <name evidence="2" type="ORF">AAG570_010835</name>
</gene>
<dbReference type="SUPFAM" id="SSF56219">
    <property type="entry name" value="DNase I-like"/>
    <property type="match status" value="1"/>
</dbReference>
<name>A0ABD0YV37_9HEMI</name>
<comment type="caution">
    <text evidence="2">The sequence shown here is derived from an EMBL/GenBank/DDBJ whole genome shotgun (WGS) entry which is preliminary data.</text>
</comment>
<feature type="domain" description="Endonuclease/exonuclease/phosphatase" evidence="1">
    <location>
        <begin position="182"/>
        <end position="277"/>
    </location>
</feature>
<dbReference type="EMBL" id="JBFDAA010000006">
    <property type="protein sequence ID" value="KAL1131217.1"/>
    <property type="molecule type" value="Genomic_DNA"/>
</dbReference>